<evidence type="ECO:0000313" key="2">
    <source>
        <dbReference type="EMBL" id="PIZ62867.1"/>
    </source>
</evidence>
<dbReference type="Proteomes" id="UP000228503">
    <property type="component" value="Unassembled WGS sequence"/>
</dbReference>
<proteinExistence type="predicted"/>
<feature type="transmembrane region" description="Helical" evidence="1">
    <location>
        <begin position="41"/>
        <end position="69"/>
    </location>
</feature>
<evidence type="ECO:0000256" key="1">
    <source>
        <dbReference type="SAM" id="Phobius"/>
    </source>
</evidence>
<feature type="transmembrane region" description="Helical" evidence="1">
    <location>
        <begin position="89"/>
        <end position="114"/>
    </location>
</feature>
<feature type="transmembrane region" description="Helical" evidence="1">
    <location>
        <begin position="200"/>
        <end position="221"/>
    </location>
</feature>
<feature type="non-terminal residue" evidence="2">
    <location>
        <position position="334"/>
    </location>
</feature>
<feature type="transmembrane region" description="Helical" evidence="1">
    <location>
        <begin position="135"/>
        <end position="154"/>
    </location>
</feature>
<organism evidence="2 3">
    <name type="scientific">Candidatus Roizmanbacteria bacterium CG_4_10_14_0_2_um_filter_39_13</name>
    <dbReference type="NCBI Taxonomy" id="1974825"/>
    <lineage>
        <taxon>Bacteria</taxon>
        <taxon>Candidatus Roizmaniibacteriota</taxon>
    </lineage>
</organism>
<reference evidence="3" key="1">
    <citation type="submission" date="2017-09" db="EMBL/GenBank/DDBJ databases">
        <title>Depth-based differentiation of microbial function through sediment-hosted aquifers and enrichment of novel symbionts in the deep terrestrial subsurface.</title>
        <authorList>
            <person name="Probst A.J."/>
            <person name="Ladd B."/>
            <person name="Jarett J.K."/>
            <person name="Geller-Mcgrath D.E."/>
            <person name="Sieber C.M.K."/>
            <person name="Emerson J.B."/>
            <person name="Anantharaman K."/>
            <person name="Thomas B.C."/>
            <person name="Malmstrom R."/>
            <person name="Stieglmeier M."/>
            <person name="Klingl A."/>
            <person name="Woyke T."/>
            <person name="Ryan C.M."/>
            <person name="Banfield J.F."/>
        </authorList>
    </citation>
    <scope>NUCLEOTIDE SEQUENCE [LARGE SCALE GENOMIC DNA]</scope>
</reference>
<dbReference type="EMBL" id="PFOB01000042">
    <property type="protein sequence ID" value="PIZ62867.1"/>
    <property type="molecule type" value="Genomic_DNA"/>
</dbReference>
<gene>
    <name evidence="2" type="ORF">COY16_03330</name>
</gene>
<feature type="transmembrane region" description="Helical" evidence="1">
    <location>
        <begin position="275"/>
        <end position="298"/>
    </location>
</feature>
<evidence type="ECO:0000313" key="3">
    <source>
        <dbReference type="Proteomes" id="UP000228503"/>
    </source>
</evidence>
<dbReference type="AlphaFoldDB" id="A0A2M7TYF3"/>
<keyword evidence="1" id="KW-0812">Transmembrane</keyword>
<comment type="caution">
    <text evidence="2">The sequence shown here is derived from an EMBL/GenBank/DDBJ whole genome shotgun (WGS) entry which is preliminary data.</text>
</comment>
<feature type="transmembrane region" description="Helical" evidence="1">
    <location>
        <begin position="233"/>
        <end position="255"/>
    </location>
</feature>
<feature type="transmembrane region" description="Helical" evidence="1">
    <location>
        <begin position="160"/>
        <end position="179"/>
    </location>
</feature>
<sequence length="334" mass="36886">MDQKSELEKPISSPTIMNQLPSIKQLIIESWQLLTKKALKLLFLGLLSTAVYFALFIVGILVIVGFGAMNMTSFSSPEDMLDVLSTPGFLGTTISIVVIWIVALIAVGTALQAGMLILLKDPTEDVSVISYFKKGFSYIIPLLAVSAITALLVFGSFFVFIIPALIVGIFLMYTMYAVVLDNKKGMEAIKMSVGIVSQNFGAIMGRIFILWLLSFVSQILIGSLPHDEASAAMFYILISFVSSFAIGWFGLAYVFKLYEHARAVFDETKPSSMTWMWIVSVLGWIICVMIITGIVSAAGNKDFQKTIEDAVKSEMESEFNSEKDSFQKNMEPEM</sequence>
<evidence type="ECO:0008006" key="4">
    <source>
        <dbReference type="Google" id="ProtNLM"/>
    </source>
</evidence>
<accession>A0A2M7TYF3</accession>
<protein>
    <recommendedName>
        <fullName evidence="4">Glycerophosphoryl diester phosphodiesterase membrane domain-containing protein</fullName>
    </recommendedName>
</protein>
<keyword evidence="1" id="KW-1133">Transmembrane helix</keyword>
<name>A0A2M7TYF3_9BACT</name>
<keyword evidence="1" id="KW-0472">Membrane</keyword>